<dbReference type="EMBL" id="CP077062">
    <property type="protein sequence ID" value="QWZ09988.1"/>
    <property type="molecule type" value="Genomic_DNA"/>
</dbReference>
<sequence length="280" mass="29501">MSPDPRTFTLVSFHAHPDDETLLTGGLLARAARDGHRVVLVTATDGERGLAGAADGAGPALASTRGDELDAAARALGVHRVVRFGLPDSGLHPDPADTDCFAHRDVEDVAALLVQVLDEEHADVLTIYDAQGGYGHPDHVQVHRAGTRAAGLAGTPVVLEATLPGRGFRGLLRALHLVGHPLGRSAPYGTAGVFADPHTITHRVRVGAVARDKRAAMAAHSSQRRGPGPRRLIDHLAALPLPVFAALLGHEWYVEQGRPAPDRVGDVFASLRARTPSARP</sequence>
<organism evidence="1 2">
    <name type="scientific">Nocardioides panacis</name>
    <dbReference type="NCBI Taxonomy" id="2849501"/>
    <lineage>
        <taxon>Bacteria</taxon>
        <taxon>Bacillati</taxon>
        <taxon>Actinomycetota</taxon>
        <taxon>Actinomycetes</taxon>
        <taxon>Propionibacteriales</taxon>
        <taxon>Nocardioidaceae</taxon>
        <taxon>Nocardioides</taxon>
    </lineage>
</organism>
<dbReference type="PANTHER" id="PTHR12993">
    <property type="entry name" value="N-ACETYLGLUCOSAMINYL-PHOSPHATIDYLINOSITOL DE-N-ACETYLASE-RELATED"/>
    <property type="match status" value="1"/>
</dbReference>
<evidence type="ECO:0000313" key="1">
    <source>
        <dbReference type="EMBL" id="QWZ09988.1"/>
    </source>
</evidence>
<keyword evidence="2" id="KW-1185">Reference proteome</keyword>
<dbReference type="Pfam" id="PF02585">
    <property type="entry name" value="PIG-L"/>
    <property type="match status" value="1"/>
</dbReference>
<protein>
    <submittedName>
        <fullName evidence="1">PIG-L family deacetylase</fullName>
    </submittedName>
</protein>
<reference evidence="1" key="1">
    <citation type="submission" date="2021-06" db="EMBL/GenBank/DDBJ databases">
        <title>Complete genome sequence of Nocardioides sp. G188.</title>
        <authorList>
            <person name="Im W.-T."/>
        </authorList>
    </citation>
    <scope>NUCLEOTIDE SEQUENCE</scope>
    <source>
        <strain evidence="1">G188</strain>
    </source>
</reference>
<dbReference type="GO" id="GO:0016811">
    <property type="term" value="F:hydrolase activity, acting on carbon-nitrogen (but not peptide) bonds, in linear amides"/>
    <property type="evidence" value="ECO:0007669"/>
    <property type="project" value="TreeGrafter"/>
</dbReference>
<proteinExistence type="predicted"/>
<dbReference type="PANTHER" id="PTHR12993:SF26">
    <property type="entry name" value="1D-MYO-INOSITOL 2-ACETAMIDO-2-DEOXY-ALPHA-D-GLUCOPYRANOSIDE DEACETYLASE"/>
    <property type="match status" value="1"/>
</dbReference>
<dbReference type="KEGG" id="nps:KRR39_09785"/>
<dbReference type="Proteomes" id="UP000683575">
    <property type="component" value="Chromosome"/>
</dbReference>
<dbReference type="InterPro" id="IPR003737">
    <property type="entry name" value="GlcNAc_PI_deacetylase-related"/>
</dbReference>
<accession>A0A975T1M2</accession>
<name>A0A975T1M2_9ACTN</name>
<dbReference type="AlphaFoldDB" id="A0A975T1M2"/>
<gene>
    <name evidence="1" type="ORF">KRR39_09785</name>
</gene>
<dbReference type="RefSeq" id="WP_216941834.1">
    <property type="nucleotide sequence ID" value="NZ_CP077062.1"/>
</dbReference>
<evidence type="ECO:0000313" key="2">
    <source>
        <dbReference type="Proteomes" id="UP000683575"/>
    </source>
</evidence>